<evidence type="ECO:0000313" key="7">
    <source>
        <dbReference type="EMBL" id="NYA71635.1"/>
    </source>
</evidence>
<evidence type="ECO:0000256" key="1">
    <source>
        <dbReference type="ARBA" id="ARBA00010996"/>
    </source>
</evidence>
<dbReference type="EMBL" id="JACBJI010000004">
    <property type="protein sequence ID" value="NYA71635.1"/>
    <property type="molecule type" value="Genomic_DNA"/>
</dbReference>
<accession>A0A7Y8Y3G6</accession>
<keyword evidence="5" id="KW-0472">Membrane</keyword>
<keyword evidence="5" id="KW-0812">Transmembrane</keyword>
<evidence type="ECO:0000256" key="3">
    <source>
        <dbReference type="PIRSR" id="PIRSR603782-1"/>
    </source>
</evidence>
<dbReference type="Pfam" id="PF02630">
    <property type="entry name" value="SCO1-SenC"/>
    <property type="match status" value="1"/>
</dbReference>
<dbReference type="PANTHER" id="PTHR12151">
    <property type="entry name" value="ELECTRON TRANSPORT PROTIN SCO1/SENC FAMILY MEMBER"/>
    <property type="match status" value="1"/>
</dbReference>
<dbReference type="InterPro" id="IPR003782">
    <property type="entry name" value="SCO1/SenC"/>
</dbReference>
<dbReference type="Gene3D" id="3.40.30.10">
    <property type="entry name" value="Glutaredoxin"/>
    <property type="match status" value="1"/>
</dbReference>
<dbReference type="AlphaFoldDB" id="A0A7Y8Y3G6"/>
<gene>
    <name evidence="7" type="ORF">HZF10_11930</name>
</gene>
<dbReference type="CDD" id="cd02968">
    <property type="entry name" value="SCO"/>
    <property type="match status" value="1"/>
</dbReference>
<dbReference type="InterPro" id="IPR013766">
    <property type="entry name" value="Thioredoxin_domain"/>
</dbReference>
<name>A0A7Y8Y3G6_9FLAO</name>
<keyword evidence="8" id="KW-1185">Reference proteome</keyword>
<evidence type="ECO:0000256" key="2">
    <source>
        <dbReference type="ARBA" id="ARBA00023008"/>
    </source>
</evidence>
<evidence type="ECO:0000259" key="6">
    <source>
        <dbReference type="PROSITE" id="PS51352"/>
    </source>
</evidence>
<dbReference type="InterPro" id="IPR036249">
    <property type="entry name" value="Thioredoxin-like_sf"/>
</dbReference>
<keyword evidence="3" id="KW-0479">Metal-binding</keyword>
<keyword evidence="5" id="KW-1133">Transmembrane helix</keyword>
<proteinExistence type="inferred from homology"/>
<evidence type="ECO:0000313" key="8">
    <source>
        <dbReference type="Proteomes" id="UP000535020"/>
    </source>
</evidence>
<dbReference type="RefSeq" id="WP_176006428.1">
    <property type="nucleotide sequence ID" value="NZ_JABWMI010000011.1"/>
</dbReference>
<evidence type="ECO:0000256" key="5">
    <source>
        <dbReference type="SAM" id="Phobius"/>
    </source>
</evidence>
<feature type="binding site" evidence="3">
    <location>
        <position position="90"/>
    </location>
    <ligand>
        <name>Cu cation</name>
        <dbReference type="ChEBI" id="CHEBI:23378"/>
    </ligand>
</feature>
<dbReference type="PANTHER" id="PTHR12151:SF25">
    <property type="entry name" value="LINALOOL DEHYDRATASE_ISOMERASE DOMAIN-CONTAINING PROTEIN"/>
    <property type="match status" value="1"/>
</dbReference>
<evidence type="ECO:0000256" key="4">
    <source>
        <dbReference type="PIRSR" id="PIRSR603782-2"/>
    </source>
</evidence>
<reference evidence="7 8" key="1">
    <citation type="submission" date="2020-07" db="EMBL/GenBank/DDBJ databases">
        <authorList>
            <person name="Sun Q."/>
        </authorList>
    </citation>
    <scope>NUCLEOTIDE SEQUENCE [LARGE SCALE GENOMIC DNA]</scope>
    <source>
        <strain evidence="7 8">MAH-1</strain>
    </source>
</reference>
<keyword evidence="2 3" id="KW-0186">Copper</keyword>
<feature type="domain" description="Thioredoxin" evidence="6">
    <location>
        <begin position="52"/>
        <end position="219"/>
    </location>
</feature>
<dbReference type="PROSITE" id="PS51352">
    <property type="entry name" value="THIOREDOXIN_2"/>
    <property type="match status" value="1"/>
</dbReference>
<feature type="transmembrane region" description="Helical" evidence="5">
    <location>
        <begin position="6"/>
        <end position="25"/>
    </location>
</feature>
<sequence>MKNKSYIWVSLVVLVFGIIVIPNIVDRFKRGDVVRGRDLDKVDNHVEGEGELFTLAKAPKFELTDQNGKKITNADYDGKVYVLEFFFTTCPTICPKMNQNMLELQKKFYGNPNFGIASISINPEHDTPQVLKEHAEALGVTSSNWHMMTGNRDYIYNLANKGFNLYAGTDPNSEAGFEHSGMFALIDKNGNIRCRKDQYGNPTAYYDGIEKAGVQAIMQDIQILLKE</sequence>
<dbReference type="GO" id="GO:0046872">
    <property type="term" value="F:metal ion binding"/>
    <property type="evidence" value="ECO:0007669"/>
    <property type="project" value="UniProtKB-KW"/>
</dbReference>
<feature type="binding site" evidence="3">
    <location>
        <position position="94"/>
    </location>
    <ligand>
        <name>Cu cation</name>
        <dbReference type="ChEBI" id="CHEBI:23378"/>
    </ligand>
</feature>
<feature type="binding site" evidence="3">
    <location>
        <position position="179"/>
    </location>
    <ligand>
        <name>Cu cation</name>
        <dbReference type="ChEBI" id="CHEBI:23378"/>
    </ligand>
</feature>
<dbReference type="Proteomes" id="UP000535020">
    <property type="component" value="Unassembled WGS sequence"/>
</dbReference>
<organism evidence="7 8">
    <name type="scientific">Flavobacterium agri</name>
    <dbReference type="NCBI Taxonomy" id="2743471"/>
    <lineage>
        <taxon>Bacteria</taxon>
        <taxon>Pseudomonadati</taxon>
        <taxon>Bacteroidota</taxon>
        <taxon>Flavobacteriia</taxon>
        <taxon>Flavobacteriales</taxon>
        <taxon>Flavobacteriaceae</taxon>
        <taxon>Flavobacterium</taxon>
    </lineage>
</organism>
<protein>
    <submittedName>
        <fullName evidence="7">SCO family protein</fullName>
    </submittedName>
</protein>
<feature type="disulfide bond" description="Redox-active" evidence="4">
    <location>
        <begin position="90"/>
        <end position="94"/>
    </location>
</feature>
<comment type="caution">
    <text evidence="7">The sequence shown here is derived from an EMBL/GenBank/DDBJ whole genome shotgun (WGS) entry which is preliminary data.</text>
</comment>
<keyword evidence="4" id="KW-1015">Disulfide bond</keyword>
<dbReference type="SUPFAM" id="SSF52833">
    <property type="entry name" value="Thioredoxin-like"/>
    <property type="match status" value="1"/>
</dbReference>
<comment type="similarity">
    <text evidence="1">Belongs to the SCO1/2 family.</text>
</comment>